<keyword evidence="2" id="KW-0238">DNA-binding</keyword>
<dbReference type="PANTHER" id="PTHR30461:SF2">
    <property type="entry name" value="SERINE RECOMBINASE PINE-RELATED"/>
    <property type="match status" value="1"/>
</dbReference>
<reference evidence="7 8" key="1">
    <citation type="submission" date="2019-02" db="EMBL/GenBank/DDBJ databases">
        <authorList>
            <consortium name="Pathogen Informatics"/>
        </authorList>
    </citation>
    <scope>NUCLEOTIDE SEQUENCE [LARGE SCALE GENOMIC DNA]</scope>
    <source>
        <strain evidence="7 8">078GUE027</strain>
    </source>
</reference>
<dbReference type="InterPro" id="IPR036162">
    <property type="entry name" value="Resolvase-like_N_sf"/>
</dbReference>
<dbReference type="PROSITE" id="PS00397">
    <property type="entry name" value="RECOMBINASES_1"/>
    <property type="match status" value="1"/>
</dbReference>
<dbReference type="AlphaFoldDB" id="A0AAX3GZF3"/>
<keyword evidence="3" id="KW-0233">DNA recombination</keyword>
<evidence type="ECO:0000256" key="5">
    <source>
        <dbReference type="PROSITE-ProRule" id="PRU10137"/>
    </source>
</evidence>
<evidence type="ECO:0000256" key="3">
    <source>
        <dbReference type="ARBA" id="ARBA00023172"/>
    </source>
</evidence>
<protein>
    <submittedName>
        <fullName evidence="7">Resolvase</fullName>
    </submittedName>
</protein>
<dbReference type="InterPro" id="IPR050639">
    <property type="entry name" value="SSR_resolvase"/>
</dbReference>
<evidence type="ECO:0000313" key="8">
    <source>
        <dbReference type="Proteomes" id="UP000346772"/>
    </source>
</evidence>
<dbReference type="SUPFAM" id="SSF53041">
    <property type="entry name" value="Resolvase-like"/>
    <property type="match status" value="1"/>
</dbReference>
<dbReference type="Gene3D" id="1.10.10.60">
    <property type="entry name" value="Homeodomain-like"/>
    <property type="match status" value="1"/>
</dbReference>
<feature type="active site" description="O-(5'-phospho-DNA)-serine intermediate" evidence="4 5">
    <location>
        <position position="11"/>
    </location>
</feature>
<gene>
    <name evidence="7" type="primary">hin_2</name>
    <name evidence="7" type="ORF">SAMEA1710456_01771</name>
</gene>
<dbReference type="CDD" id="cd03768">
    <property type="entry name" value="SR_ResInv"/>
    <property type="match status" value="1"/>
</dbReference>
<keyword evidence="1" id="KW-0229">DNA integration</keyword>
<dbReference type="Pfam" id="PF00239">
    <property type="entry name" value="Resolvase"/>
    <property type="match status" value="1"/>
</dbReference>
<evidence type="ECO:0000256" key="2">
    <source>
        <dbReference type="ARBA" id="ARBA00023125"/>
    </source>
</evidence>
<dbReference type="InterPro" id="IPR006118">
    <property type="entry name" value="Recombinase_CS"/>
</dbReference>
<accession>A0AAX3GZF3</accession>
<evidence type="ECO:0000259" key="6">
    <source>
        <dbReference type="PROSITE" id="PS51736"/>
    </source>
</evidence>
<dbReference type="EMBL" id="CAADAT010000009">
    <property type="protein sequence ID" value="VFD54286.1"/>
    <property type="molecule type" value="Genomic_DNA"/>
</dbReference>
<dbReference type="GO" id="GO:0003677">
    <property type="term" value="F:DNA binding"/>
    <property type="evidence" value="ECO:0007669"/>
    <property type="project" value="UniProtKB-KW"/>
</dbReference>
<comment type="caution">
    <text evidence="7">The sequence shown here is derived from an EMBL/GenBank/DDBJ whole genome shotgun (WGS) entry which is preliminary data.</text>
</comment>
<feature type="domain" description="Resolvase/invertase-type recombinase catalytic" evidence="6">
    <location>
        <begin position="3"/>
        <end position="141"/>
    </location>
</feature>
<evidence type="ECO:0000313" key="7">
    <source>
        <dbReference type="EMBL" id="VFD54286.1"/>
    </source>
</evidence>
<dbReference type="RefSeq" id="WP_003422259.1">
    <property type="nucleotide sequence ID" value="NZ_BEHB01000010.1"/>
</dbReference>
<evidence type="ECO:0000256" key="4">
    <source>
        <dbReference type="PIRSR" id="PIRSR606118-50"/>
    </source>
</evidence>
<dbReference type="SMR" id="A0AAX3GZF3"/>
<dbReference type="PANTHER" id="PTHR30461">
    <property type="entry name" value="DNA-INVERTASE FROM LAMBDOID PROPHAGE"/>
    <property type="match status" value="1"/>
</dbReference>
<evidence type="ECO:0000256" key="1">
    <source>
        <dbReference type="ARBA" id="ARBA00022908"/>
    </source>
</evidence>
<dbReference type="InterPro" id="IPR006119">
    <property type="entry name" value="Resolv_N"/>
</dbReference>
<dbReference type="PROSITE" id="PS51736">
    <property type="entry name" value="RECOMBINASES_3"/>
    <property type="match status" value="1"/>
</dbReference>
<name>A0AAX3GZF3_CLODI</name>
<proteinExistence type="predicted"/>
<dbReference type="SMART" id="SM00857">
    <property type="entry name" value="Resolvase"/>
    <property type="match status" value="1"/>
</dbReference>
<dbReference type="GO" id="GO:0015074">
    <property type="term" value="P:DNA integration"/>
    <property type="evidence" value="ECO:0007669"/>
    <property type="project" value="UniProtKB-KW"/>
</dbReference>
<dbReference type="PROSITE" id="PS00398">
    <property type="entry name" value="RECOMBINASES_2"/>
    <property type="match status" value="1"/>
</dbReference>
<sequence>MIIIYGYCRVSTKNQTDNNSLYQQQQEILNKYNDAKIIKETYTGTTTNRPKFEKIISSLKKGDLLVATKLDRLARSTSEGIQLIEGLFAKEVSVHILNIGLLENTSMGKFFLTTLLAVAELERNMIIERTQLGKEFARKKKDFKDGRPKKYSNQQIQYALGLLNSKPYREVVKMTGISKSTLIRAKKSIQ</sequence>
<dbReference type="Gene3D" id="3.40.50.1390">
    <property type="entry name" value="Resolvase, N-terminal catalytic domain"/>
    <property type="match status" value="1"/>
</dbReference>
<organism evidence="7 8">
    <name type="scientific">Clostridioides difficile</name>
    <name type="common">Peptoclostridium difficile</name>
    <dbReference type="NCBI Taxonomy" id="1496"/>
    <lineage>
        <taxon>Bacteria</taxon>
        <taxon>Bacillati</taxon>
        <taxon>Bacillota</taxon>
        <taxon>Clostridia</taxon>
        <taxon>Peptostreptococcales</taxon>
        <taxon>Peptostreptococcaceae</taxon>
        <taxon>Clostridioides</taxon>
    </lineage>
</organism>
<dbReference type="GO" id="GO:0000150">
    <property type="term" value="F:DNA strand exchange activity"/>
    <property type="evidence" value="ECO:0007669"/>
    <property type="project" value="InterPro"/>
</dbReference>
<dbReference type="Proteomes" id="UP000346772">
    <property type="component" value="Unassembled WGS sequence"/>
</dbReference>